<dbReference type="EMBL" id="MNCJ02000320">
    <property type="protein sequence ID" value="KAF5804843.1"/>
    <property type="molecule type" value="Genomic_DNA"/>
</dbReference>
<comment type="caution">
    <text evidence="6">The sequence shown here is derived from an EMBL/GenBank/DDBJ whole genome shotgun (WGS) entry which is preliminary data.</text>
</comment>
<evidence type="ECO:0000256" key="2">
    <source>
        <dbReference type="ARBA" id="ARBA00023015"/>
    </source>
</evidence>
<reference evidence="6" key="1">
    <citation type="journal article" date="2017" name="Nature">
        <title>The sunflower genome provides insights into oil metabolism, flowering and Asterid evolution.</title>
        <authorList>
            <person name="Badouin H."/>
            <person name="Gouzy J."/>
            <person name="Grassa C.J."/>
            <person name="Murat F."/>
            <person name="Staton S.E."/>
            <person name="Cottret L."/>
            <person name="Lelandais-Briere C."/>
            <person name="Owens G.L."/>
            <person name="Carrere S."/>
            <person name="Mayjonade B."/>
            <person name="Legrand L."/>
            <person name="Gill N."/>
            <person name="Kane N.C."/>
            <person name="Bowers J.E."/>
            <person name="Hubner S."/>
            <person name="Bellec A."/>
            <person name="Berard A."/>
            <person name="Berges H."/>
            <person name="Blanchet N."/>
            <person name="Boniface M.C."/>
            <person name="Brunel D."/>
            <person name="Catrice O."/>
            <person name="Chaidir N."/>
            <person name="Claudel C."/>
            <person name="Donnadieu C."/>
            <person name="Faraut T."/>
            <person name="Fievet G."/>
            <person name="Helmstetter N."/>
            <person name="King M."/>
            <person name="Knapp S.J."/>
            <person name="Lai Z."/>
            <person name="Le Paslier M.C."/>
            <person name="Lippi Y."/>
            <person name="Lorenzon L."/>
            <person name="Mandel J.R."/>
            <person name="Marage G."/>
            <person name="Marchand G."/>
            <person name="Marquand E."/>
            <person name="Bret-Mestries E."/>
            <person name="Morien E."/>
            <person name="Nambeesan S."/>
            <person name="Nguyen T."/>
            <person name="Pegot-Espagnet P."/>
            <person name="Pouilly N."/>
            <person name="Raftis F."/>
            <person name="Sallet E."/>
            <person name="Schiex T."/>
            <person name="Thomas J."/>
            <person name="Vandecasteele C."/>
            <person name="Vares D."/>
            <person name="Vear F."/>
            <person name="Vautrin S."/>
            <person name="Crespi M."/>
            <person name="Mangin B."/>
            <person name="Burke J.M."/>
            <person name="Salse J."/>
            <person name="Munos S."/>
            <person name="Vincourt P."/>
            <person name="Rieseberg L.H."/>
            <person name="Langlade N.B."/>
        </authorList>
    </citation>
    <scope>NUCLEOTIDE SEQUENCE</scope>
    <source>
        <tissue evidence="6">Leaves</tissue>
    </source>
</reference>
<proteinExistence type="predicted"/>
<comment type="subcellular location">
    <subcellularLocation>
        <location evidence="1">Nucleus</location>
    </subcellularLocation>
</comment>
<dbReference type="Gene3D" id="2.40.330.10">
    <property type="entry name" value="DNA-binding pseudobarrel domain"/>
    <property type="match status" value="1"/>
</dbReference>
<dbReference type="Gramene" id="mRNA:HanXRQr2_Chr05g0201911">
    <property type="protein sequence ID" value="mRNA:HanXRQr2_Chr05g0201911"/>
    <property type="gene ID" value="HanXRQr2_Chr05g0201911"/>
</dbReference>
<dbReference type="PANTHER" id="PTHR31920">
    <property type="entry name" value="B3 DOMAIN-CONTAINING"/>
    <property type="match status" value="1"/>
</dbReference>
<dbReference type="Proteomes" id="UP000215914">
    <property type="component" value="Unassembled WGS sequence"/>
</dbReference>
<evidence type="ECO:0000256" key="5">
    <source>
        <dbReference type="ARBA" id="ARBA00023242"/>
    </source>
</evidence>
<keyword evidence="3 6" id="KW-0238">DNA-binding</keyword>
<organism evidence="6 7">
    <name type="scientific">Helianthus annuus</name>
    <name type="common">Common sunflower</name>
    <dbReference type="NCBI Taxonomy" id="4232"/>
    <lineage>
        <taxon>Eukaryota</taxon>
        <taxon>Viridiplantae</taxon>
        <taxon>Streptophyta</taxon>
        <taxon>Embryophyta</taxon>
        <taxon>Tracheophyta</taxon>
        <taxon>Spermatophyta</taxon>
        <taxon>Magnoliopsida</taxon>
        <taxon>eudicotyledons</taxon>
        <taxon>Gunneridae</taxon>
        <taxon>Pentapetalae</taxon>
        <taxon>asterids</taxon>
        <taxon>campanulids</taxon>
        <taxon>Asterales</taxon>
        <taxon>Asteraceae</taxon>
        <taxon>Asteroideae</taxon>
        <taxon>Heliantheae alliance</taxon>
        <taxon>Heliantheae</taxon>
        <taxon>Helianthus</taxon>
    </lineage>
</organism>
<evidence type="ECO:0000256" key="4">
    <source>
        <dbReference type="ARBA" id="ARBA00023163"/>
    </source>
</evidence>
<keyword evidence="7" id="KW-1185">Reference proteome</keyword>
<keyword evidence="5" id="KW-0539">Nucleus</keyword>
<keyword evidence="2" id="KW-0805">Transcription regulation</keyword>
<evidence type="ECO:0000313" key="7">
    <source>
        <dbReference type="Proteomes" id="UP000215914"/>
    </source>
</evidence>
<sequence length="297" mass="33919">MGPTNVDIHTDDGRIFNVCLTESKGNLFFFHGWSNVTQHLGLSKGCFIVFNPLDCTTFKLTHFIDGVSGSSFWTYLLRTSSHFYVIPEVILPETFSTSIDLISTIMINNNPFHVRIETDGGKFGFTVGIDVIVSLLHLEPGCFLIFTKYFGNDFNLKVFGKNCVEKNFLDVDVDVPLVPPIDAVNEIYEEPHSRVYRFSRIVGTDFMLPDRVSEMAKLNICLKDITVRLLNLEPPVQFTNGTRRERTHNGFRYALRRWSKFMKTAGIKVRDTVDYCFDENDQVLSVEKVVPYVSGRN</sequence>
<evidence type="ECO:0000313" key="6">
    <source>
        <dbReference type="EMBL" id="KAF5804843.1"/>
    </source>
</evidence>
<name>A0A9K3IXK1_HELAN</name>
<accession>A0A9K3IXK1</accession>
<evidence type="ECO:0000256" key="3">
    <source>
        <dbReference type="ARBA" id="ARBA00023125"/>
    </source>
</evidence>
<reference evidence="6" key="2">
    <citation type="submission" date="2020-06" db="EMBL/GenBank/DDBJ databases">
        <title>Helianthus annuus Genome sequencing and assembly Release 2.</title>
        <authorList>
            <person name="Gouzy J."/>
            <person name="Langlade N."/>
            <person name="Munos S."/>
        </authorList>
    </citation>
    <scope>NUCLEOTIDE SEQUENCE</scope>
    <source>
        <tissue evidence="6">Leaves</tissue>
    </source>
</reference>
<dbReference type="PANTHER" id="PTHR31920:SF37">
    <property type="entry name" value="B3 DOMAIN-CONTAINING TRANSCRIPTION FACTOR VRN1"/>
    <property type="match status" value="1"/>
</dbReference>
<gene>
    <name evidence="6" type="ORF">HanXRQr2_Chr05g0201911</name>
</gene>
<dbReference type="InterPro" id="IPR015300">
    <property type="entry name" value="DNA-bd_pseudobarrel_sf"/>
</dbReference>
<protein>
    <submittedName>
        <fullName evidence="6">DNA-binding pseudobarrel domain superfamily</fullName>
    </submittedName>
</protein>
<dbReference type="GO" id="GO:0003677">
    <property type="term" value="F:DNA binding"/>
    <property type="evidence" value="ECO:0007669"/>
    <property type="project" value="UniProtKB-KW"/>
</dbReference>
<dbReference type="InterPro" id="IPR050655">
    <property type="entry name" value="Plant_B3_domain"/>
</dbReference>
<keyword evidence="4" id="KW-0804">Transcription</keyword>
<dbReference type="AlphaFoldDB" id="A0A9K3IXK1"/>
<dbReference type="GO" id="GO:0005634">
    <property type="term" value="C:nucleus"/>
    <property type="evidence" value="ECO:0007669"/>
    <property type="project" value="UniProtKB-SubCell"/>
</dbReference>
<evidence type="ECO:0000256" key="1">
    <source>
        <dbReference type="ARBA" id="ARBA00004123"/>
    </source>
</evidence>